<dbReference type="Gene3D" id="3.40.50.1820">
    <property type="entry name" value="alpha/beta hydrolase"/>
    <property type="match status" value="1"/>
</dbReference>
<keyword evidence="1" id="KW-0732">Signal</keyword>
<organism evidence="3 4">
    <name type="scientific">Pseudomonas saponiphila</name>
    <dbReference type="NCBI Taxonomy" id="556534"/>
    <lineage>
        <taxon>Bacteria</taxon>
        <taxon>Pseudomonadati</taxon>
        <taxon>Pseudomonadota</taxon>
        <taxon>Gammaproteobacteria</taxon>
        <taxon>Pseudomonadales</taxon>
        <taxon>Pseudomonadaceae</taxon>
        <taxon>Pseudomonas</taxon>
    </lineage>
</organism>
<dbReference type="RefSeq" id="WP_143038255.1">
    <property type="nucleotide sequence ID" value="NZ_FNTJ01000001.1"/>
</dbReference>
<gene>
    <name evidence="3" type="ORF">SAMN05216178_2070</name>
</gene>
<reference evidence="4" key="1">
    <citation type="submission" date="2016-10" db="EMBL/GenBank/DDBJ databases">
        <authorList>
            <person name="Varghese N."/>
            <person name="Submissions S."/>
        </authorList>
    </citation>
    <scope>NUCLEOTIDE SEQUENCE [LARGE SCALE GENOMIC DNA]</scope>
    <source>
        <strain evidence="4">DSM 9751</strain>
    </source>
</reference>
<feature type="chain" id="PRO_5011541752" evidence="1">
    <location>
        <begin position="23"/>
        <end position="281"/>
    </location>
</feature>
<evidence type="ECO:0000313" key="4">
    <source>
        <dbReference type="Proteomes" id="UP000198982"/>
    </source>
</evidence>
<dbReference type="AlphaFoldDB" id="A0A1H4LT68"/>
<sequence>MRLQRSLLLAISALLVACTSLPSPDQRREQITTLADTHHWRALELQAGAFRLQAYEPHNYAPSQMLTLYIEGDGLAWLNTRQPSPDPTPLDPMALRLAMAQPTGNAAYLGRPCQYLGTTAPCHARYWTDARFSEEVVTSLDQALDQLKARAGAQRLIIVGYSGGGALALLLAARRSDVERIVTVAGNLDPAAWTRYHRVAPLGASLNPAALYPALAHVPQLHLVGEADSVMPAQLAKAFIADHPIASNTRLRVISGYDHHCCWAQDWARLWREQVAPLAEP</sequence>
<dbReference type="EMBL" id="FNTJ01000001">
    <property type="protein sequence ID" value="SEB73883.1"/>
    <property type="molecule type" value="Genomic_DNA"/>
</dbReference>
<dbReference type="Pfam" id="PF01738">
    <property type="entry name" value="DLH"/>
    <property type="match status" value="1"/>
</dbReference>
<evidence type="ECO:0000256" key="1">
    <source>
        <dbReference type="SAM" id="SignalP"/>
    </source>
</evidence>
<dbReference type="InterPro" id="IPR029058">
    <property type="entry name" value="AB_hydrolase_fold"/>
</dbReference>
<evidence type="ECO:0000313" key="3">
    <source>
        <dbReference type="EMBL" id="SEB73883.1"/>
    </source>
</evidence>
<dbReference type="InterPro" id="IPR002925">
    <property type="entry name" value="Dienelactn_hydro"/>
</dbReference>
<accession>A0A1H4LT68</accession>
<proteinExistence type="predicted"/>
<dbReference type="GO" id="GO:0016787">
    <property type="term" value="F:hydrolase activity"/>
    <property type="evidence" value="ECO:0007669"/>
    <property type="project" value="UniProtKB-KW"/>
</dbReference>
<evidence type="ECO:0000259" key="2">
    <source>
        <dbReference type="Pfam" id="PF01738"/>
    </source>
</evidence>
<keyword evidence="3" id="KW-0378">Hydrolase</keyword>
<protein>
    <submittedName>
        <fullName evidence="3">Dienelactone hydrolase family protein</fullName>
    </submittedName>
</protein>
<feature type="signal peptide" evidence="1">
    <location>
        <begin position="1"/>
        <end position="22"/>
    </location>
</feature>
<dbReference type="Proteomes" id="UP000198982">
    <property type="component" value="Unassembled WGS sequence"/>
</dbReference>
<name>A0A1H4LT68_9PSED</name>
<dbReference type="SUPFAM" id="SSF53474">
    <property type="entry name" value="alpha/beta-Hydrolases"/>
    <property type="match status" value="1"/>
</dbReference>
<dbReference type="PROSITE" id="PS51257">
    <property type="entry name" value="PROKAR_LIPOPROTEIN"/>
    <property type="match status" value="1"/>
</dbReference>
<keyword evidence="4" id="KW-1185">Reference proteome</keyword>
<feature type="domain" description="Dienelactone hydrolase" evidence="2">
    <location>
        <begin position="130"/>
        <end position="239"/>
    </location>
</feature>